<dbReference type="InterPro" id="IPR015943">
    <property type="entry name" value="WD40/YVTN_repeat-like_dom_sf"/>
</dbReference>
<keyword evidence="2" id="KW-1185">Reference proteome</keyword>
<dbReference type="InterPro" id="IPR042411">
    <property type="entry name" value="WDR27"/>
</dbReference>
<dbReference type="EMBL" id="SDOX01000175">
    <property type="protein sequence ID" value="TFJ80238.1"/>
    <property type="molecule type" value="Genomic_DNA"/>
</dbReference>
<proteinExistence type="predicted"/>
<evidence type="ECO:0000313" key="2">
    <source>
        <dbReference type="Proteomes" id="UP000355283"/>
    </source>
</evidence>
<dbReference type="Pfam" id="PF00400">
    <property type="entry name" value="WD40"/>
    <property type="match status" value="2"/>
</dbReference>
<dbReference type="SUPFAM" id="SSF50978">
    <property type="entry name" value="WD40 repeat-like"/>
    <property type="match status" value="1"/>
</dbReference>
<organism evidence="1 2">
    <name type="scientific">Nannochloropsis salina CCMP1776</name>
    <dbReference type="NCBI Taxonomy" id="1027361"/>
    <lineage>
        <taxon>Eukaryota</taxon>
        <taxon>Sar</taxon>
        <taxon>Stramenopiles</taxon>
        <taxon>Ochrophyta</taxon>
        <taxon>Eustigmatophyceae</taxon>
        <taxon>Eustigmatales</taxon>
        <taxon>Monodopsidaceae</taxon>
        <taxon>Microchloropsis</taxon>
        <taxon>Microchloropsis salina</taxon>
    </lineage>
</organism>
<dbReference type="InterPro" id="IPR036322">
    <property type="entry name" value="WD40_repeat_dom_sf"/>
</dbReference>
<dbReference type="OrthoDB" id="20669at2759"/>
<dbReference type="Proteomes" id="UP000355283">
    <property type="component" value="Unassembled WGS sequence"/>
</dbReference>
<gene>
    <name evidence="1" type="ORF">NSK_008381</name>
</gene>
<accession>A0A4D9CUA3</accession>
<dbReference type="PANTHER" id="PTHR44525:SF1">
    <property type="entry name" value="WD REPEAT-CONTAINING PROTEIN 27"/>
    <property type="match status" value="1"/>
</dbReference>
<reference evidence="1 2" key="1">
    <citation type="submission" date="2019-01" db="EMBL/GenBank/DDBJ databases">
        <title>Nuclear Genome Assembly of the Microalgal Biofuel strain Nannochloropsis salina CCMP1776.</title>
        <authorList>
            <person name="Hovde B."/>
        </authorList>
    </citation>
    <scope>NUCLEOTIDE SEQUENCE [LARGE SCALE GENOMIC DNA]</scope>
    <source>
        <strain evidence="1 2">CCMP1776</strain>
    </source>
</reference>
<evidence type="ECO:0000313" key="1">
    <source>
        <dbReference type="EMBL" id="TFJ80238.1"/>
    </source>
</evidence>
<dbReference type="PANTHER" id="PTHR44525">
    <property type="entry name" value="WD REPEAT-CONTAINING PROTEIN 27"/>
    <property type="match status" value="1"/>
</dbReference>
<comment type="caution">
    <text evidence="1">The sequence shown here is derived from an EMBL/GenBank/DDBJ whole genome shotgun (WGS) entry which is preliminary data.</text>
</comment>
<sequence>MAVSAAFFYLDKFVLTACRNRLSMHTYLVELLDEHALIRHNYNPSSSSKSVKKASASLSTQSTTQTVHVWRHDHAHQVTAFACLNGTLSPLVLTACSDRSLALLDAAQGSFMRVVPDAHARPVRSLAVPQASHFVSSPALPPCALDFFATTATDNTASLWDLRAGAAKVASFVDHVNRREKVGVAFSPCMRFLGVGSEDGNAYMYDLRKGREVVYTTMRAGVDHVEACDVDEGEGRVENEQQCTQAWAQEEEIKGLPPPHTDVVSCVAFNPLKPELATASFDGGVRFHDPGARELRGRQ</sequence>
<dbReference type="Gene3D" id="2.130.10.10">
    <property type="entry name" value="YVTN repeat-like/Quinoprotein amine dehydrogenase"/>
    <property type="match status" value="1"/>
</dbReference>
<dbReference type="SMART" id="SM00320">
    <property type="entry name" value="WD40"/>
    <property type="match status" value="4"/>
</dbReference>
<dbReference type="AlphaFoldDB" id="A0A4D9CUA3"/>
<name>A0A4D9CUA3_9STRA</name>
<protein>
    <submittedName>
        <fullName evidence="1">Uncharacterized protein</fullName>
    </submittedName>
</protein>
<dbReference type="InterPro" id="IPR001680">
    <property type="entry name" value="WD40_rpt"/>
</dbReference>